<proteinExistence type="predicted"/>
<keyword evidence="1" id="KW-1133">Transmembrane helix</keyword>
<feature type="transmembrane region" description="Helical" evidence="1">
    <location>
        <begin position="21"/>
        <end position="44"/>
    </location>
</feature>
<keyword evidence="1" id="KW-0812">Transmembrane</keyword>
<evidence type="ECO:0000256" key="1">
    <source>
        <dbReference type="SAM" id="Phobius"/>
    </source>
</evidence>
<keyword evidence="3" id="KW-1185">Reference proteome</keyword>
<evidence type="ECO:0000313" key="3">
    <source>
        <dbReference type="Proteomes" id="UP001610563"/>
    </source>
</evidence>
<feature type="transmembrane region" description="Helical" evidence="1">
    <location>
        <begin position="64"/>
        <end position="89"/>
    </location>
</feature>
<gene>
    <name evidence="2" type="ORF">BJX66DRAFT_294499</name>
</gene>
<sequence>MDDSRWPRCMTRSVRAGGGGGLLPVVFVFVFLVNSMLLSCLILIENQMLVLRLTRIFCFRLLGVGRLVGTRFVVCSLVCVRLCLCLCLVRALGR</sequence>
<protein>
    <submittedName>
        <fullName evidence="2">Uncharacterized protein</fullName>
    </submittedName>
</protein>
<reference evidence="2 3" key="1">
    <citation type="submission" date="2024-07" db="EMBL/GenBank/DDBJ databases">
        <title>Section-level genome sequencing and comparative genomics of Aspergillus sections Usti and Cavernicolus.</title>
        <authorList>
            <consortium name="Lawrence Berkeley National Laboratory"/>
            <person name="Nybo J.L."/>
            <person name="Vesth T.C."/>
            <person name="Theobald S."/>
            <person name="Frisvad J.C."/>
            <person name="Larsen T.O."/>
            <person name="Kjaerboelling I."/>
            <person name="Rothschild-Mancinelli K."/>
            <person name="Lyhne E.K."/>
            <person name="Kogle M.E."/>
            <person name="Barry K."/>
            <person name="Clum A."/>
            <person name="Na H."/>
            <person name="Ledsgaard L."/>
            <person name="Lin J."/>
            <person name="Lipzen A."/>
            <person name="Kuo A."/>
            <person name="Riley R."/>
            <person name="Mondo S."/>
            <person name="Labutti K."/>
            <person name="Haridas S."/>
            <person name="Pangalinan J."/>
            <person name="Salamov A.A."/>
            <person name="Simmons B.A."/>
            <person name="Magnuson J.K."/>
            <person name="Chen J."/>
            <person name="Drula E."/>
            <person name="Henrissat B."/>
            <person name="Wiebenga A."/>
            <person name="Lubbers R.J."/>
            <person name="Gomes A.C."/>
            <person name="Makela M.R."/>
            <person name="Stajich J."/>
            <person name="Grigoriev I.V."/>
            <person name="Mortensen U.H."/>
            <person name="De Vries R.P."/>
            <person name="Baker S.E."/>
            <person name="Andersen M.R."/>
        </authorList>
    </citation>
    <scope>NUCLEOTIDE SEQUENCE [LARGE SCALE GENOMIC DNA]</scope>
    <source>
        <strain evidence="2 3">CBS 209.92</strain>
    </source>
</reference>
<organism evidence="2 3">
    <name type="scientific">Aspergillus keveii</name>
    <dbReference type="NCBI Taxonomy" id="714993"/>
    <lineage>
        <taxon>Eukaryota</taxon>
        <taxon>Fungi</taxon>
        <taxon>Dikarya</taxon>
        <taxon>Ascomycota</taxon>
        <taxon>Pezizomycotina</taxon>
        <taxon>Eurotiomycetes</taxon>
        <taxon>Eurotiomycetidae</taxon>
        <taxon>Eurotiales</taxon>
        <taxon>Aspergillaceae</taxon>
        <taxon>Aspergillus</taxon>
        <taxon>Aspergillus subgen. Nidulantes</taxon>
    </lineage>
</organism>
<dbReference type="Proteomes" id="UP001610563">
    <property type="component" value="Unassembled WGS sequence"/>
</dbReference>
<evidence type="ECO:0000313" key="2">
    <source>
        <dbReference type="EMBL" id="KAL2798955.1"/>
    </source>
</evidence>
<dbReference type="EMBL" id="JBFTWV010000010">
    <property type="protein sequence ID" value="KAL2798955.1"/>
    <property type="molecule type" value="Genomic_DNA"/>
</dbReference>
<accession>A0ABR4GIS1</accession>
<keyword evidence="1" id="KW-0472">Membrane</keyword>
<comment type="caution">
    <text evidence="2">The sequence shown here is derived from an EMBL/GenBank/DDBJ whole genome shotgun (WGS) entry which is preliminary data.</text>
</comment>
<name>A0ABR4GIS1_9EURO</name>